<name>A0ACC1HC18_9FUNG</name>
<keyword evidence="2" id="KW-1185">Reference proteome</keyword>
<reference evidence="1" key="1">
    <citation type="submission" date="2022-06" db="EMBL/GenBank/DDBJ databases">
        <title>Phylogenomic reconstructions and comparative analyses of Kickxellomycotina fungi.</title>
        <authorList>
            <person name="Reynolds N.K."/>
            <person name="Stajich J.E."/>
            <person name="Barry K."/>
            <person name="Grigoriev I.V."/>
            <person name="Crous P."/>
            <person name="Smith M.E."/>
        </authorList>
    </citation>
    <scope>NUCLEOTIDE SEQUENCE</scope>
    <source>
        <strain evidence="1">RSA 2271</strain>
    </source>
</reference>
<gene>
    <name evidence="1" type="ORF">EV182_004385</name>
</gene>
<proteinExistence type="predicted"/>
<evidence type="ECO:0000313" key="1">
    <source>
        <dbReference type="EMBL" id="KAJ1673881.1"/>
    </source>
</evidence>
<comment type="caution">
    <text evidence="1">The sequence shown here is derived from an EMBL/GenBank/DDBJ whole genome shotgun (WGS) entry which is preliminary data.</text>
</comment>
<evidence type="ECO:0000313" key="2">
    <source>
        <dbReference type="Proteomes" id="UP001145114"/>
    </source>
</evidence>
<dbReference type="EMBL" id="JAMZIH010006476">
    <property type="protein sequence ID" value="KAJ1673881.1"/>
    <property type="molecule type" value="Genomic_DNA"/>
</dbReference>
<dbReference type="Proteomes" id="UP001145114">
    <property type="component" value="Unassembled WGS sequence"/>
</dbReference>
<accession>A0ACC1HC18</accession>
<sequence>MARLCRQHLLEPRCRLVASYGRSDIRPNISNNYEKLDLCLRCVRSSAEGLPNGKGSLYRDTFAVVGAQAQFFRYARQLYAAQPNWRFAWRLTVAGTTVHANLFGLNAAFGSRSMDVSAAAAAEGGGDRIDGLRQFLLRLLAGPAQTRPGGPQYNDGLRCWAIGCATQRKKEMKKDHMRPRGHCVRAGRGFGGTRSTWLGRLASQTAQLPSTASSDPRDISNSRTPACN</sequence>
<protein>
    <submittedName>
        <fullName evidence="1">Uncharacterized protein</fullName>
    </submittedName>
</protein>
<organism evidence="1 2">
    <name type="scientific">Spiromyces aspiralis</name>
    <dbReference type="NCBI Taxonomy" id="68401"/>
    <lineage>
        <taxon>Eukaryota</taxon>
        <taxon>Fungi</taxon>
        <taxon>Fungi incertae sedis</taxon>
        <taxon>Zoopagomycota</taxon>
        <taxon>Kickxellomycotina</taxon>
        <taxon>Kickxellomycetes</taxon>
        <taxon>Kickxellales</taxon>
        <taxon>Kickxellaceae</taxon>
        <taxon>Spiromyces</taxon>
    </lineage>
</organism>